<gene>
    <name evidence="3" type="ORF">GCM10009801_73270</name>
</gene>
<dbReference type="Proteomes" id="UP001500016">
    <property type="component" value="Unassembled WGS sequence"/>
</dbReference>
<sequence>MRWREDSGGRMTPGTAGALAVVGLGIGVASGVLGAWPGWVRVAGALGAVFAVLALRSGTGTDRPRAEEWPVSSVRRRAAGGTDTGPKPLSHER</sequence>
<accession>A0ABP5IL29</accession>
<feature type="region of interest" description="Disordered" evidence="1">
    <location>
        <begin position="60"/>
        <end position="93"/>
    </location>
</feature>
<organism evidence="3 4">
    <name type="scientific">Streptomyces albiaxialis</name>
    <dbReference type="NCBI Taxonomy" id="329523"/>
    <lineage>
        <taxon>Bacteria</taxon>
        <taxon>Bacillati</taxon>
        <taxon>Actinomycetota</taxon>
        <taxon>Actinomycetes</taxon>
        <taxon>Kitasatosporales</taxon>
        <taxon>Streptomycetaceae</taxon>
        <taxon>Streptomyces</taxon>
    </lineage>
</organism>
<evidence type="ECO:0000313" key="4">
    <source>
        <dbReference type="Proteomes" id="UP001500016"/>
    </source>
</evidence>
<proteinExistence type="predicted"/>
<comment type="caution">
    <text evidence="3">The sequence shown here is derived from an EMBL/GenBank/DDBJ whole genome shotgun (WGS) entry which is preliminary data.</text>
</comment>
<protein>
    <recommendedName>
        <fullName evidence="5">Integral membrane protein</fullName>
    </recommendedName>
</protein>
<keyword evidence="2" id="KW-1133">Transmembrane helix</keyword>
<keyword evidence="2" id="KW-0812">Transmembrane</keyword>
<reference evidence="4" key="1">
    <citation type="journal article" date="2019" name="Int. J. Syst. Evol. Microbiol.">
        <title>The Global Catalogue of Microorganisms (GCM) 10K type strain sequencing project: providing services to taxonomists for standard genome sequencing and annotation.</title>
        <authorList>
            <consortium name="The Broad Institute Genomics Platform"/>
            <consortium name="The Broad Institute Genome Sequencing Center for Infectious Disease"/>
            <person name="Wu L."/>
            <person name="Ma J."/>
        </authorList>
    </citation>
    <scope>NUCLEOTIDE SEQUENCE [LARGE SCALE GENOMIC DNA]</scope>
    <source>
        <strain evidence="4">JCM 15478</strain>
    </source>
</reference>
<keyword evidence="4" id="KW-1185">Reference proteome</keyword>
<name>A0ABP5IL29_9ACTN</name>
<evidence type="ECO:0008006" key="5">
    <source>
        <dbReference type="Google" id="ProtNLM"/>
    </source>
</evidence>
<evidence type="ECO:0000256" key="1">
    <source>
        <dbReference type="SAM" id="MobiDB-lite"/>
    </source>
</evidence>
<evidence type="ECO:0000313" key="3">
    <source>
        <dbReference type="EMBL" id="GAA2100615.1"/>
    </source>
</evidence>
<feature type="transmembrane region" description="Helical" evidence="2">
    <location>
        <begin position="38"/>
        <end position="55"/>
    </location>
</feature>
<evidence type="ECO:0000256" key="2">
    <source>
        <dbReference type="SAM" id="Phobius"/>
    </source>
</evidence>
<feature type="transmembrane region" description="Helical" evidence="2">
    <location>
        <begin position="12"/>
        <end position="32"/>
    </location>
</feature>
<keyword evidence="2" id="KW-0472">Membrane</keyword>
<dbReference type="EMBL" id="BAAAPE010000023">
    <property type="protein sequence ID" value="GAA2100615.1"/>
    <property type="molecule type" value="Genomic_DNA"/>
</dbReference>